<protein>
    <submittedName>
        <fullName evidence="4">NADPH-dependent FMN reductase</fullName>
    </submittedName>
</protein>
<proteinExistence type="predicted"/>
<evidence type="ECO:0000256" key="1">
    <source>
        <dbReference type="ARBA" id="ARBA00022630"/>
    </source>
</evidence>
<dbReference type="PANTHER" id="PTHR43278">
    <property type="entry name" value="NAD(P)H-DEPENDENT FMN-CONTAINING OXIDOREDUCTASE YWQN-RELATED"/>
    <property type="match status" value="1"/>
</dbReference>
<keyword evidence="5" id="KW-1185">Reference proteome</keyword>
<dbReference type="AlphaFoldDB" id="A0A1T5LC65"/>
<dbReference type="SUPFAM" id="SSF52218">
    <property type="entry name" value="Flavoproteins"/>
    <property type="match status" value="2"/>
</dbReference>
<dbReference type="OrthoDB" id="5410524at2"/>
<keyword evidence="1" id="KW-0285">Flavoprotein</keyword>
<name>A0A1T5LC65_9FIRM</name>
<sequence>MKFIILNGSPKSEKSVTLQSIKYLEMHNKNHEFEYVHITREIKKYQKDVNEMIKLCEKISNSDGVIWSFPVYCAFIPSNYKKFIELIFECGLEKYFEGRYTTAFSTSIHFYDHTAQNYIHGICDDLNMNYIKYLSHDMNDLLKKNQREELQGFLDIFAYSITNNIKISKEYKQLSKHLFKYTPGIDGYKVKTKKRTIIITDVKENDTNINRMINKYKSCIQGSVEVLNLNDIDIKGHCIGCCRCGYDNTCIYKDGFRSFLDYIIEKADIIIYASTIKDRYLSSLFQLYTERSFTYNHIPVLKGKQFAYIISGSLSEEKNLKQILEGGSMDGNLVGFVSDESGDSEILDKELESIAKLSIKYSEENYVPNPNFLGVGGQSIFNEGVSKGLSAIFVADYKYYKENGYLYRTSLKDVLLMVKVTIFRFLMGIKGFRKKVHENMYDNMLLEHVKILKNGEK</sequence>
<dbReference type="STRING" id="36842.SAMN02194393_02746"/>
<evidence type="ECO:0000313" key="5">
    <source>
        <dbReference type="Proteomes" id="UP000190285"/>
    </source>
</evidence>
<accession>A0A1T5LC65</accession>
<dbReference type="Gene3D" id="3.40.50.360">
    <property type="match status" value="2"/>
</dbReference>
<dbReference type="Proteomes" id="UP000190285">
    <property type="component" value="Unassembled WGS sequence"/>
</dbReference>
<dbReference type="Pfam" id="PF03358">
    <property type="entry name" value="FMN_red"/>
    <property type="match status" value="1"/>
</dbReference>
<keyword evidence="2" id="KW-0288">FMN</keyword>
<dbReference type="GO" id="GO:0016491">
    <property type="term" value="F:oxidoreductase activity"/>
    <property type="evidence" value="ECO:0007669"/>
    <property type="project" value="InterPro"/>
</dbReference>
<reference evidence="4 5" key="1">
    <citation type="submission" date="2017-02" db="EMBL/GenBank/DDBJ databases">
        <authorList>
            <person name="Peterson S.W."/>
        </authorList>
    </citation>
    <scope>NUCLEOTIDE SEQUENCE [LARGE SCALE GENOMIC DNA]</scope>
    <source>
        <strain evidence="4 5">M1</strain>
    </source>
</reference>
<gene>
    <name evidence="4" type="ORF">SAMN02194393_02746</name>
</gene>
<evidence type="ECO:0000256" key="2">
    <source>
        <dbReference type="ARBA" id="ARBA00022643"/>
    </source>
</evidence>
<dbReference type="InterPro" id="IPR051796">
    <property type="entry name" value="ISF_SsuE-like"/>
</dbReference>
<dbReference type="PANTHER" id="PTHR43278:SF2">
    <property type="entry name" value="IRON-SULFUR FLAVOPROTEIN"/>
    <property type="match status" value="1"/>
</dbReference>
<evidence type="ECO:0000313" key="4">
    <source>
        <dbReference type="EMBL" id="SKC73592.1"/>
    </source>
</evidence>
<evidence type="ECO:0000259" key="3">
    <source>
        <dbReference type="Pfam" id="PF03358"/>
    </source>
</evidence>
<dbReference type="RefSeq" id="WP_079492316.1">
    <property type="nucleotide sequence ID" value="NZ_FUZT01000006.1"/>
</dbReference>
<organism evidence="4 5">
    <name type="scientific">Maledivibacter halophilus</name>
    <dbReference type="NCBI Taxonomy" id="36842"/>
    <lineage>
        <taxon>Bacteria</taxon>
        <taxon>Bacillati</taxon>
        <taxon>Bacillota</taxon>
        <taxon>Clostridia</taxon>
        <taxon>Peptostreptococcales</taxon>
        <taxon>Caminicellaceae</taxon>
        <taxon>Maledivibacter</taxon>
    </lineage>
</organism>
<dbReference type="InterPro" id="IPR005025">
    <property type="entry name" value="FMN_Rdtase-like_dom"/>
</dbReference>
<dbReference type="InterPro" id="IPR029039">
    <property type="entry name" value="Flavoprotein-like_sf"/>
</dbReference>
<feature type="domain" description="NADPH-dependent FMN reductase-like" evidence="3">
    <location>
        <begin position="1"/>
        <end position="108"/>
    </location>
</feature>
<dbReference type="EMBL" id="FUZT01000006">
    <property type="protein sequence ID" value="SKC73592.1"/>
    <property type="molecule type" value="Genomic_DNA"/>
</dbReference>